<dbReference type="AlphaFoldDB" id="A0A9X4MP84"/>
<feature type="domain" description="Bacterial bifunctional deaminase-reductase C-terminal" evidence="4">
    <location>
        <begin position="24"/>
        <end position="201"/>
    </location>
</feature>
<dbReference type="Gene3D" id="3.40.430.10">
    <property type="entry name" value="Dihydrofolate Reductase, subunit A"/>
    <property type="match status" value="1"/>
</dbReference>
<reference evidence="5" key="1">
    <citation type="journal article" date="2022" name="bioRxiv">
        <title>Thiovibrio frasassiensisgen. nov., sp. nov., an autotrophic, elemental sulfur disproportionating bacterium isolated from sulfidic karst sediment, and proposal of Thiovibrionaceae fam. nov.</title>
        <authorList>
            <person name="Aronson H."/>
            <person name="Thomas C."/>
            <person name="Bhattacharyya M."/>
            <person name="Eckstein S."/>
            <person name="Jensen S."/>
            <person name="Barco R."/>
            <person name="Macalady J."/>
            <person name="Amend J."/>
        </authorList>
    </citation>
    <scope>NUCLEOTIDE SEQUENCE</scope>
    <source>
        <strain evidence="5">RS19-109</strain>
    </source>
</reference>
<name>A0A9X4MP84_9BACT</name>
<dbReference type="InterPro" id="IPR050765">
    <property type="entry name" value="Riboflavin_Biosynth_HTPR"/>
</dbReference>
<dbReference type="Pfam" id="PF01872">
    <property type="entry name" value="RibD_C"/>
    <property type="match status" value="1"/>
</dbReference>
<dbReference type="PANTHER" id="PTHR38011:SF7">
    <property type="entry name" value="2,5-DIAMINO-6-RIBOSYLAMINO-4(3H)-PYRIMIDINONE 5'-PHOSPHATE REDUCTASE"/>
    <property type="match status" value="1"/>
</dbReference>
<dbReference type="SUPFAM" id="SSF53597">
    <property type="entry name" value="Dihydrofolate reductase-like"/>
    <property type="match status" value="1"/>
</dbReference>
<comment type="pathway">
    <text evidence="1">Cofactor biosynthesis; riboflavin biosynthesis.</text>
</comment>
<gene>
    <name evidence="5" type="ORF">OLX77_09325</name>
</gene>
<dbReference type="GO" id="GO:0008703">
    <property type="term" value="F:5-amino-6-(5-phosphoribosylamino)uracil reductase activity"/>
    <property type="evidence" value="ECO:0007669"/>
    <property type="project" value="InterPro"/>
</dbReference>
<keyword evidence="3" id="KW-0560">Oxidoreductase</keyword>
<evidence type="ECO:0000256" key="3">
    <source>
        <dbReference type="ARBA" id="ARBA00023002"/>
    </source>
</evidence>
<sequence>MKVIIIAASTICGRIGPGLTGSSVDRGFLENMRALTDVSLLGAETLRQGDPEMRGPGGHLLPNRIRGVVSQSGDIPLAGKKIFQEGAGPLIFTGVAAAIGLQHKLGGLAQVVPLPTYISGGLSLAAALAHLAELGVSSVLVEGGGRLNYAFLQQGVVDEILLTLTPQLSGDLQAPSLCGGPGPLGDPFLPLDLVSCETANTGELFLKYRVIKGA</sequence>
<reference evidence="5" key="2">
    <citation type="submission" date="2022-10" db="EMBL/GenBank/DDBJ databases">
        <authorList>
            <person name="Aronson H.S."/>
        </authorList>
    </citation>
    <scope>NUCLEOTIDE SEQUENCE</scope>
    <source>
        <strain evidence="5">RS19-109</strain>
    </source>
</reference>
<dbReference type="RefSeq" id="WP_307633325.1">
    <property type="nucleotide sequence ID" value="NZ_JAPHEH010000001.1"/>
</dbReference>
<evidence type="ECO:0000313" key="5">
    <source>
        <dbReference type="EMBL" id="MDG4476357.1"/>
    </source>
</evidence>
<keyword evidence="6" id="KW-1185">Reference proteome</keyword>
<dbReference type="Proteomes" id="UP001154240">
    <property type="component" value="Unassembled WGS sequence"/>
</dbReference>
<proteinExistence type="predicted"/>
<evidence type="ECO:0000256" key="2">
    <source>
        <dbReference type="ARBA" id="ARBA00022857"/>
    </source>
</evidence>
<evidence type="ECO:0000313" key="6">
    <source>
        <dbReference type="Proteomes" id="UP001154240"/>
    </source>
</evidence>
<evidence type="ECO:0000259" key="4">
    <source>
        <dbReference type="Pfam" id="PF01872"/>
    </source>
</evidence>
<protein>
    <submittedName>
        <fullName evidence="5">Dihydrofolate reductase family protein</fullName>
    </submittedName>
</protein>
<organism evidence="5 6">
    <name type="scientific">Thiovibrio frasassiensis</name>
    <dbReference type="NCBI Taxonomy" id="2984131"/>
    <lineage>
        <taxon>Bacteria</taxon>
        <taxon>Pseudomonadati</taxon>
        <taxon>Thermodesulfobacteriota</taxon>
        <taxon>Desulfobulbia</taxon>
        <taxon>Desulfobulbales</taxon>
        <taxon>Thiovibrionaceae</taxon>
        <taxon>Thiovibrio</taxon>
    </lineage>
</organism>
<dbReference type="InterPro" id="IPR024072">
    <property type="entry name" value="DHFR-like_dom_sf"/>
</dbReference>
<comment type="caution">
    <text evidence="5">The sequence shown here is derived from an EMBL/GenBank/DDBJ whole genome shotgun (WGS) entry which is preliminary data.</text>
</comment>
<dbReference type="EMBL" id="JAPHEH010000001">
    <property type="protein sequence ID" value="MDG4476357.1"/>
    <property type="molecule type" value="Genomic_DNA"/>
</dbReference>
<dbReference type="InterPro" id="IPR002734">
    <property type="entry name" value="RibDG_C"/>
</dbReference>
<evidence type="ECO:0000256" key="1">
    <source>
        <dbReference type="ARBA" id="ARBA00005104"/>
    </source>
</evidence>
<dbReference type="PANTHER" id="PTHR38011">
    <property type="entry name" value="DIHYDROFOLATE REDUCTASE FAMILY PROTEIN (AFU_ORTHOLOGUE AFUA_8G06820)"/>
    <property type="match status" value="1"/>
</dbReference>
<accession>A0A9X4MP84</accession>
<dbReference type="GO" id="GO:0009231">
    <property type="term" value="P:riboflavin biosynthetic process"/>
    <property type="evidence" value="ECO:0007669"/>
    <property type="project" value="InterPro"/>
</dbReference>
<keyword evidence="2" id="KW-0521">NADP</keyword>